<protein>
    <recommendedName>
        <fullName evidence="3">Ribosome biogenesis GTPase A</fullName>
    </recommendedName>
</protein>
<dbReference type="Gene3D" id="3.40.50.300">
    <property type="entry name" value="P-loop containing nucleotide triphosphate hydrolases"/>
    <property type="match status" value="1"/>
</dbReference>
<evidence type="ECO:0000256" key="2">
    <source>
        <dbReference type="ARBA" id="ARBA00023134"/>
    </source>
</evidence>
<dbReference type="CDD" id="cd01856">
    <property type="entry name" value="YlqF"/>
    <property type="match status" value="1"/>
</dbReference>
<comment type="function">
    <text evidence="3">Required for a late step of 50S ribosomal subunit assembly. Has GTPase activity.</text>
</comment>
<proteinExistence type="inferred from homology"/>
<dbReference type="EMBL" id="BAABLX010000026">
    <property type="protein sequence ID" value="GAA4947257.1"/>
    <property type="molecule type" value="Genomic_DNA"/>
</dbReference>
<dbReference type="GO" id="GO:0005737">
    <property type="term" value="C:cytoplasm"/>
    <property type="evidence" value="ECO:0007669"/>
    <property type="project" value="UniProtKB-SubCell"/>
</dbReference>
<keyword evidence="2 3" id="KW-0342">GTP-binding</keyword>
<dbReference type="InterPro" id="IPR016478">
    <property type="entry name" value="GTPase_MTG1"/>
</dbReference>
<dbReference type="FunFam" id="3.40.50.300:FF:000590">
    <property type="entry name" value="Ribosome biogenesis GTPase A"/>
    <property type="match status" value="1"/>
</dbReference>
<dbReference type="PANTHER" id="PTHR45782:SF4">
    <property type="entry name" value="MITOCHONDRIAL RIBOSOME-ASSOCIATED GTPASE 1"/>
    <property type="match status" value="1"/>
</dbReference>
<dbReference type="Gene3D" id="1.10.1580.10">
    <property type="match status" value="1"/>
</dbReference>
<dbReference type="SUPFAM" id="SSF52540">
    <property type="entry name" value="P-loop containing nucleoside triphosphate hydrolases"/>
    <property type="match status" value="1"/>
</dbReference>
<dbReference type="Proteomes" id="UP001409585">
    <property type="component" value="Unassembled WGS sequence"/>
</dbReference>
<evidence type="ECO:0000313" key="8">
    <source>
        <dbReference type="Proteomes" id="UP001409585"/>
    </source>
</evidence>
<evidence type="ECO:0000256" key="5">
    <source>
        <dbReference type="SAM" id="Coils"/>
    </source>
</evidence>
<evidence type="ECO:0000256" key="3">
    <source>
        <dbReference type="PIRNR" id="PIRNR006230"/>
    </source>
</evidence>
<comment type="similarity">
    <text evidence="3">Belongs to the TRAFAC class YlqF/YawG GTPase family. MTG1 subfamily.</text>
</comment>
<feature type="binding site" evidence="4">
    <location>
        <begin position="124"/>
        <end position="129"/>
    </location>
    <ligand>
        <name>GTP</name>
        <dbReference type="ChEBI" id="CHEBI:37565"/>
    </ligand>
</feature>
<dbReference type="PANTHER" id="PTHR45782">
    <property type="entry name" value="MITOCHONDRIAL RIBOSOME-ASSOCIATED GTPASE 1"/>
    <property type="match status" value="1"/>
</dbReference>
<comment type="subcellular location">
    <subcellularLocation>
        <location evidence="3">Cytoplasm</location>
    </subcellularLocation>
</comment>
<sequence length="316" mass="35168">MAINWYPGHMHKARKEMLNVLPQMDVIIEMTDARIPASSENPVIAELKSQKPCIKLLSKSDLADPALTEQWQQFWLREHGVQSLAITTDEPGRIKQLPDLIRKLVPANTAQTRKIQALIVGIPNVGKSTLINYLLGRPAAKTGNEPAVTKAQQKLHLSDDIVLNDTPGILWPKFENTNGGYRLAITGAIRDTAIDYQDIALFLAGFLASHYPQQLQHRYQVVAPAGELDTQDEIDLLEQIGKKRGAKGAGGRVNLHKAAEVLIHDYRSGSIGNITLETPEMIKSELVEVARLRAEREAIEKAKQEKRAKKKKGVRH</sequence>
<feature type="domain" description="CP-type G" evidence="6">
    <location>
        <begin position="14"/>
        <end position="172"/>
    </location>
</feature>
<keyword evidence="8" id="KW-1185">Reference proteome</keyword>
<accession>A0AAV3U4B4</accession>
<dbReference type="GO" id="GO:0006412">
    <property type="term" value="P:translation"/>
    <property type="evidence" value="ECO:0007669"/>
    <property type="project" value="TreeGrafter"/>
</dbReference>
<feature type="binding site" evidence="4">
    <location>
        <position position="168"/>
    </location>
    <ligand>
        <name>GTP</name>
        <dbReference type="ChEBI" id="CHEBI:37565"/>
    </ligand>
</feature>
<dbReference type="RefSeq" id="WP_345423497.1">
    <property type="nucleotide sequence ID" value="NZ_AP031496.1"/>
</dbReference>
<comment type="caution">
    <text evidence="7">The sequence shown here is derived from an EMBL/GenBank/DDBJ whole genome shotgun (WGS) entry which is preliminary data.</text>
</comment>
<dbReference type="InterPro" id="IPR027417">
    <property type="entry name" value="P-loop_NTPase"/>
</dbReference>
<dbReference type="PROSITE" id="PS51721">
    <property type="entry name" value="G_CP"/>
    <property type="match status" value="1"/>
</dbReference>
<dbReference type="Pfam" id="PF01926">
    <property type="entry name" value="MMR_HSR1"/>
    <property type="match status" value="1"/>
</dbReference>
<evidence type="ECO:0000313" key="7">
    <source>
        <dbReference type="EMBL" id="GAA4947257.1"/>
    </source>
</evidence>
<evidence type="ECO:0000256" key="1">
    <source>
        <dbReference type="ARBA" id="ARBA00022741"/>
    </source>
</evidence>
<gene>
    <name evidence="7" type="primary">ylqF</name>
    <name evidence="7" type="ORF">GCM10025791_28510</name>
</gene>
<keyword evidence="1 3" id="KW-0547">Nucleotide-binding</keyword>
<dbReference type="AlphaFoldDB" id="A0AAV3U4B4"/>
<dbReference type="GO" id="GO:0003924">
    <property type="term" value="F:GTPase activity"/>
    <property type="evidence" value="ECO:0007669"/>
    <property type="project" value="TreeGrafter"/>
</dbReference>
<feature type="coiled-coil region" evidence="5">
    <location>
        <begin position="282"/>
        <end position="312"/>
    </location>
</feature>
<dbReference type="NCBIfam" id="TIGR03596">
    <property type="entry name" value="GTPase_YlqF"/>
    <property type="match status" value="1"/>
</dbReference>
<dbReference type="InterPro" id="IPR006073">
    <property type="entry name" value="GTP-bd"/>
</dbReference>
<dbReference type="InterPro" id="IPR019991">
    <property type="entry name" value="GTP-bd_ribosome_bgen"/>
</dbReference>
<keyword evidence="5" id="KW-0175">Coiled coil</keyword>
<evidence type="ECO:0000259" key="6">
    <source>
        <dbReference type="PROSITE" id="PS51721"/>
    </source>
</evidence>
<keyword evidence="3" id="KW-0963">Cytoplasm</keyword>
<dbReference type="PIRSF" id="PIRSF006230">
    <property type="entry name" value="MG442"/>
    <property type="match status" value="1"/>
</dbReference>
<dbReference type="InterPro" id="IPR030378">
    <property type="entry name" value="G_CP_dom"/>
</dbReference>
<dbReference type="InterPro" id="IPR023179">
    <property type="entry name" value="GTP-bd_ortho_bundle_sf"/>
</dbReference>
<name>A0AAV3U4B4_9ALTE</name>
<reference evidence="8" key="1">
    <citation type="journal article" date="2019" name="Int. J. Syst. Evol. Microbiol.">
        <title>The Global Catalogue of Microorganisms (GCM) 10K type strain sequencing project: providing services to taxonomists for standard genome sequencing and annotation.</title>
        <authorList>
            <consortium name="The Broad Institute Genomics Platform"/>
            <consortium name="The Broad Institute Genome Sequencing Center for Infectious Disease"/>
            <person name="Wu L."/>
            <person name="Ma J."/>
        </authorList>
    </citation>
    <scope>NUCLEOTIDE SEQUENCE [LARGE SCALE GENOMIC DNA]</scope>
    <source>
        <strain evidence="8">JCM 19134</strain>
    </source>
</reference>
<organism evidence="7 8">
    <name type="scientific">Halioxenophilus aromaticivorans</name>
    <dbReference type="NCBI Taxonomy" id="1306992"/>
    <lineage>
        <taxon>Bacteria</taxon>
        <taxon>Pseudomonadati</taxon>
        <taxon>Pseudomonadota</taxon>
        <taxon>Gammaproteobacteria</taxon>
        <taxon>Alteromonadales</taxon>
        <taxon>Alteromonadaceae</taxon>
        <taxon>Halioxenophilus</taxon>
    </lineage>
</organism>
<dbReference type="GO" id="GO:0005525">
    <property type="term" value="F:GTP binding"/>
    <property type="evidence" value="ECO:0007669"/>
    <property type="project" value="UniProtKB-KW"/>
</dbReference>
<evidence type="ECO:0000256" key="4">
    <source>
        <dbReference type="PIRSR" id="PIRSR006230-1"/>
    </source>
</evidence>